<protein>
    <submittedName>
        <fullName evidence="3">M1 family metallopeptidase</fullName>
    </submittedName>
</protein>
<dbReference type="InterPro" id="IPR034015">
    <property type="entry name" value="M1_LTA4H"/>
</dbReference>
<dbReference type="Gene3D" id="1.10.390.10">
    <property type="entry name" value="Neutral Protease Domain 2"/>
    <property type="match status" value="1"/>
</dbReference>
<dbReference type="PANTHER" id="PTHR45726:SF3">
    <property type="entry name" value="LEUKOTRIENE A-4 HYDROLASE"/>
    <property type="match status" value="1"/>
</dbReference>
<evidence type="ECO:0000313" key="3">
    <source>
        <dbReference type="EMBL" id="MCK8480420.1"/>
    </source>
</evidence>
<feature type="domain" description="Peptidase M1 membrane alanine aminopeptidase" evidence="2">
    <location>
        <begin position="370"/>
        <end position="511"/>
    </location>
</feature>
<accession>A0ABT0H7T7</accession>
<evidence type="ECO:0000313" key="4">
    <source>
        <dbReference type="Proteomes" id="UP001203687"/>
    </source>
</evidence>
<keyword evidence="4" id="KW-1185">Reference proteome</keyword>
<dbReference type="Proteomes" id="UP001203687">
    <property type="component" value="Unassembled WGS sequence"/>
</dbReference>
<dbReference type="Pfam" id="PF01433">
    <property type="entry name" value="Peptidase_M1"/>
    <property type="match status" value="1"/>
</dbReference>
<dbReference type="InterPro" id="IPR027268">
    <property type="entry name" value="Peptidase_M4/M1_CTD_sf"/>
</dbReference>
<organism evidence="3 4">
    <name type="scientific">Psychroserpens algicola</name>
    <dbReference type="NCBI Taxonomy" id="1719034"/>
    <lineage>
        <taxon>Bacteria</taxon>
        <taxon>Pseudomonadati</taxon>
        <taxon>Bacteroidota</taxon>
        <taxon>Flavobacteriia</taxon>
        <taxon>Flavobacteriales</taxon>
        <taxon>Flavobacteriaceae</taxon>
        <taxon>Psychroserpens</taxon>
    </lineage>
</organism>
<dbReference type="PANTHER" id="PTHR45726">
    <property type="entry name" value="LEUKOTRIENE A-4 HYDROLASE"/>
    <property type="match status" value="1"/>
</dbReference>
<name>A0ABT0H7T7_9FLAO</name>
<dbReference type="SUPFAM" id="SSF55486">
    <property type="entry name" value="Metalloproteases ('zincins'), catalytic domain"/>
    <property type="match status" value="1"/>
</dbReference>
<comment type="caution">
    <text evidence="3">The sequence shown here is derived from an EMBL/GenBank/DDBJ whole genome shotgun (WGS) entry which is preliminary data.</text>
</comment>
<feature type="chain" id="PRO_5046152595" evidence="1">
    <location>
        <begin position="23"/>
        <end position="622"/>
    </location>
</feature>
<reference evidence="3" key="1">
    <citation type="submission" date="2022-04" db="EMBL/GenBank/DDBJ databases">
        <authorList>
            <person name="Ren T."/>
        </authorList>
    </citation>
    <scope>NUCLEOTIDE SEQUENCE</scope>
    <source>
        <strain evidence="3">F63249</strain>
    </source>
</reference>
<dbReference type="EMBL" id="JALPQF010000005">
    <property type="protein sequence ID" value="MCK8480420.1"/>
    <property type="molecule type" value="Genomic_DNA"/>
</dbReference>
<dbReference type="RefSeq" id="WP_248412529.1">
    <property type="nucleotide sequence ID" value="NZ_JALPQF010000005.1"/>
</dbReference>
<evidence type="ECO:0000256" key="1">
    <source>
        <dbReference type="SAM" id="SignalP"/>
    </source>
</evidence>
<feature type="signal peptide" evidence="1">
    <location>
        <begin position="1"/>
        <end position="22"/>
    </location>
</feature>
<proteinExistence type="predicted"/>
<dbReference type="CDD" id="cd09604">
    <property type="entry name" value="M1_APN_like"/>
    <property type="match status" value="1"/>
</dbReference>
<gene>
    <name evidence="3" type="ORF">MUY34_07300</name>
</gene>
<keyword evidence="1" id="KW-0732">Signal</keyword>
<evidence type="ECO:0000259" key="2">
    <source>
        <dbReference type="Pfam" id="PF01433"/>
    </source>
</evidence>
<dbReference type="InterPro" id="IPR014782">
    <property type="entry name" value="Peptidase_M1_dom"/>
</dbReference>
<sequence>MRLPIVLILCLSVCFYSSEIKAQNLKMTYKTDTYWQQQADYTMAIDMDVESYQFSGTQNIKYTNNSPDVLDKVFYHLYFNAFQPNSEMDARVQSIKSPDRRFMTNVGTEQHPIYGSRIARLKADEIGYIKIQSLTQNGEPLSYELSGTVVEVKLNQPIQPGETVNFDMVFNGQVPVQIRRSGRNNKEGVALSMAQWYPKLAEYDDEGWHAYEYIAREFHGVWGNYDVKITIDKDYTIAGTGYLQNPDEIGHGYSSKTVTHEGEKLTWHFLAPNVHDFTWAADPEYIHDKLQVPDGPMLHFFYKETMAQEQLDNWKYLQPYASQLMVYFSDLVGKYPYEQYSIIQGGDGGMEYGMCTLVLGEGTFDGLFKGTISHEMAHAWFQFLLANNEAKHEWMDEGFATYIEYKAMNDMFEKDMPNPWIRAYMSYKSLALSGEEQPMTTFADKYDHNSIYSKAAYYKGCVFLVQLGYIIGEENLDKALKRYFNEWAFKHPKPIDFIRVAEKVSGLELDWYLIDFAQTTNTIDYAVKKPRGKTVTLERIGLMPMPIDLTVTYADDTTEDFYIPLRDMRGEKTSSATLLPDWAWSYPVYSFEASKKVKSVVIDPKGFMADIEPDDNSTGVKK</sequence>